<evidence type="ECO:0000313" key="2">
    <source>
        <dbReference type="EMBL" id="KAL3778588.1"/>
    </source>
</evidence>
<evidence type="ECO:0000313" key="3">
    <source>
        <dbReference type="Proteomes" id="UP001530400"/>
    </source>
</evidence>
<dbReference type="Proteomes" id="UP001530400">
    <property type="component" value="Unassembled WGS sequence"/>
</dbReference>
<feature type="compositionally biased region" description="Low complexity" evidence="1">
    <location>
        <begin position="60"/>
        <end position="73"/>
    </location>
</feature>
<accession>A0ABD3NRK6</accession>
<feature type="region of interest" description="Disordered" evidence="1">
    <location>
        <begin position="1"/>
        <end position="32"/>
    </location>
</feature>
<gene>
    <name evidence="2" type="ORF">ACHAWO_011424</name>
</gene>
<protein>
    <submittedName>
        <fullName evidence="2">Uncharacterized protein</fullName>
    </submittedName>
</protein>
<dbReference type="AlphaFoldDB" id="A0ABD3NRK6"/>
<reference evidence="2 3" key="1">
    <citation type="submission" date="2024-10" db="EMBL/GenBank/DDBJ databases">
        <title>Updated reference genomes for cyclostephanoid diatoms.</title>
        <authorList>
            <person name="Roberts W.R."/>
            <person name="Alverson A.J."/>
        </authorList>
    </citation>
    <scope>NUCLEOTIDE SEQUENCE [LARGE SCALE GENOMIC DNA]</scope>
    <source>
        <strain evidence="2 3">AJA010-31</strain>
    </source>
</reference>
<sequence>MSRQQQNKLSSSSPGAEGDSEDGIPPRPKRPLTVFNLFGKLERNYIVQSSQKRAPDPLQSSSTEGTTSERSPTAVDPYLELRPAKYRDIALPHDWYKVGRNKTDRKALSKLMGS</sequence>
<keyword evidence="3" id="KW-1185">Reference proteome</keyword>
<organism evidence="2 3">
    <name type="scientific">Cyclotella atomus</name>
    <dbReference type="NCBI Taxonomy" id="382360"/>
    <lineage>
        <taxon>Eukaryota</taxon>
        <taxon>Sar</taxon>
        <taxon>Stramenopiles</taxon>
        <taxon>Ochrophyta</taxon>
        <taxon>Bacillariophyta</taxon>
        <taxon>Coscinodiscophyceae</taxon>
        <taxon>Thalassiosirophycidae</taxon>
        <taxon>Stephanodiscales</taxon>
        <taxon>Stephanodiscaceae</taxon>
        <taxon>Cyclotella</taxon>
    </lineage>
</organism>
<comment type="caution">
    <text evidence="2">The sequence shown here is derived from an EMBL/GenBank/DDBJ whole genome shotgun (WGS) entry which is preliminary data.</text>
</comment>
<feature type="region of interest" description="Disordered" evidence="1">
    <location>
        <begin position="47"/>
        <end position="78"/>
    </location>
</feature>
<proteinExistence type="predicted"/>
<feature type="compositionally biased region" description="Polar residues" evidence="1">
    <location>
        <begin position="1"/>
        <end position="14"/>
    </location>
</feature>
<name>A0ABD3NRK6_9STRA</name>
<dbReference type="EMBL" id="JALLPJ020000979">
    <property type="protein sequence ID" value="KAL3778588.1"/>
    <property type="molecule type" value="Genomic_DNA"/>
</dbReference>
<evidence type="ECO:0000256" key="1">
    <source>
        <dbReference type="SAM" id="MobiDB-lite"/>
    </source>
</evidence>